<protein>
    <submittedName>
        <fullName evidence="1">Uncharacterized protein</fullName>
    </submittedName>
</protein>
<gene>
    <name evidence="1" type="ordered locus">YG5714_0569</name>
</gene>
<dbReference type="Proteomes" id="UP000002308">
    <property type="component" value="Chromosome"/>
</dbReference>
<sequence>MLGFIILITLLIGLVDAFYTYVVRITFRISLLIHDVNEDVVKELTSIPTLLMISCLHNDKMYFYIVGQKHMFVKIAEFINTLIV</sequence>
<dbReference type="KEGG" id="siy:YG5714_0569"/>
<dbReference type="AlphaFoldDB" id="C3NAV4"/>
<accession>C3NAV4</accession>
<name>C3NAV4_SACI7</name>
<evidence type="ECO:0000313" key="1">
    <source>
        <dbReference type="EMBL" id="ACP44864.1"/>
    </source>
</evidence>
<dbReference type="EMBL" id="CP001403">
    <property type="protein sequence ID" value="ACP44864.1"/>
    <property type="molecule type" value="Genomic_DNA"/>
</dbReference>
<reference evidence="1 2" key="1">
    <citation type="journal article" date="2009" name="Proc. Natl. Acad. Sci. U.S.A.">
        <title>Biogeography of the Sulfolobus islandicus pan-genome.</title>
        <authorList>
            <person name="Reno M.L."/>
            <person name="Held N.L."/>
            <person name="Fields C.J."/>
            <person name="Burke P.V."/>
            <person name="Whitaker R.J."/>
        </authorList>
    </citation>
    <scope>NUCLEOTIDE SEQUENCE [LARGE SCALE GENOMIC DNA]</scope>
    <source>
        <strain evidence="2">Y.G.57.14 / Yellowstone #1</strain>
    </source>
</reference>
<evidence type="ECO:0000313" key="2">
    <source>
        <dbReference type="Proteomes" id="UP000002308"/>
    </source>
</evidence>
<dbReference type="HOGENOM" id="CLU_2519926_0_0_2"/>
<proteinExistence type="predicted"/>
<organism evidence="1 2">
    <name type="scientific">Saccharolobus islandicus (strain Y.G.57.14 / Yellowstone #1)</name>
    <name type="common">Sulfolobus islandicus</name>
    <dbReference type="NCBI Taxonomy" id="439386"/>
    <lineage>
        <taxon>Archaea</taxon>
        <taxon>Thermoproteota</taxon>
        <taxon>Thermoprotei</taxon>
        <taxon>Sulfolobales</taxon>
        <taxon>Sulfolobaceae</taxon>
        <taxon>Saccharolobus</taxon>
    </lineage>
</organism>